<dbReference type="Gene3D" id="1.20.1050.10">
    <property type="match status" value="1"/>
</dbReference>
<dbReference type="SUPFAM" id="SSF47616">
    <property type="entry name" value="GST C-terminal domain-like"/>
    <property type="match status" value="1"/>
</dbReference>
<proteinExistence type="predicted"/>
<gene>
    <name evidence="4" type="ORF">AMJAP_2566</name>
</gene>
<dbReference type="PROSITE" id="PS50404">
    <property type="entry name" value="GST_NTER"/>
    <property type="match status" value="1"/>
</dbReference>
<evidence type="ECO:0000259" key="2">
    <source>
        <dbReference type="PROSITE" id="PS50404"/>
    </source>
</evidence>
<dbReference type="GO" id="GO:0006749">
    <property type="term" value="P:glutathione metabolic process"/>
    <property type="evidence" value="ECO:0007669"/>
    <property type="project" value="TreeGrafter"/>
</dbReference>
<keyword evidence="5" id="KW-1185">Reference proteome</keyword>
<evidence type="ECO:0000313" key="4">
    <source>
        <dbReference type="EMBL" id="BBB27154.1"/>
    </source>
</evidence>
<dbReference type="Pfam" id="PF14497">
    <property type="entry name" value="GST_C_3"/>
    <property type="match status" value="1"/>
</dbReference>
<dbReference type="OrthoDB" id="9797500at2"/>
<evidence type="ECO:0000256" key="1">
    <source>
        <dbReference type="ARBA" id="ARBA00011738"/>
    </source>
</evidence>
<dbReference type="InterPro" id="IPR036249">
    <property type="entry name" value="Thioredoxin-like_sf"/>
</dbReference>
<dbReference type="KEGG" id="ajp:AMJAP_2566"/>
<sequence>MSNTVQIYAFPLSGHAHRVTLFASLAGIPHEVINVDLPAGEHKQAEFLKLNPAGQVPVIKDADVVLSDSNAILVYLARKYAPAYLPTDYVLEAEVQKFLTLAAGEIAFGPCAARLITVFNAPLDPDFAQTTATKVLGKLETHLDNREFLVGDSITIADVAIYSYVAHAPEGNVSLDAYPNVQRLLKNIEAQDGFTPMPTTNIGLRA</sequence>
<dbReference type="SFLD" id="SFLDS00019">
    <property type="entry name" value="Glutathione_Transferase_(cytos"/>
    <property type="match status" value="1"/>
</dbReference>
<dbReference type="Gene3D" id="3.40.30.10">
    <property type="entry name" value="Glutaredoxin"/>
    <property type="match status" value="1"/>
</dbReference>
<name>A0A7R6P4S3_9GAMM</name>
<comment type="subunit">
    <text evidence="1">Homodimer.</text>
</comment>
<dbReference type="PANTHER" id="PTHR43969:SF9">
    <property type="entry name" value="GLUTATHIONE S TRANSFERASE D10, ISOFORM A-RELATED"/>
    <property type="match status" value="1"/>
</dbReference>
<dbReference type="EMBL" id="AP014545">
    <property type="protein sequence ID" value="BBB27154.1"/>
    <property type="molecule type" value="Genomic_DNA"/>
</dbReference>
<feature type="domain" description="GST C-terminal" evidence="3">
    <location>
        <begin position="88"/>
        <end position="206"/>
    </location>
</feature>
<evidence type="ECO:0000259" key="3">
    <source>
        <dbReference type="PROSITE" id="PS50405"/>
    </source>
</evidence>
<keyword evidence="4" id="KW-0808">Transferase</keyword>
<dbReference type="InterPro" id="IPR040079">
    <property type="entry name" value="Glutathione_S-Trfase"/>
</dbReference>
<dbReference type="SUPFAM" id="SSF52833">
    <property type="entry name" value="Thioredoxin-like"/>
    <property type="match status" value="1"/>
</dbReference>
<dbReference type="SFLD" id="SFLDG01151">
    <property type="entry name" value="Main.2:_Nu-like"/>
    <property type="match status" value="1"/>
</dbReference>
<dbReference type="Pfam" id="PF13409">
    <property type="entry name" value="GST_N_2"/>
    <property type="match status" value="1"/>
</dbReference>
<evidence type="ECO:0000313" key="5">
    <source>
        <dbReference type="Proteomes" id="UP000595663"/>
    </source>
</evidence>
<dbReference type="SFLD" id="SFLDG00358">
    <property type="entry name" value="Main_(cytGST)"/>
    <property type="match status" value="1"/>
</dbReference>
<dbReference type="Proteomes" id="UP000595663">
    <property type="component" value="Chromosome"/>
</dbReference>
<dbReference type="InterPro" id="IPR004045">
    <property type="entry name" value="Glutathione_S-Trfase_N"/>
</dbReference>
<accession>A0A7R6P4S3</accession>
<dbReference type="InterPro" id="IPR010987">
    <property type="entry name" value="Glutathione-S-Trfase_C-like"/>
</dbReference>
<dbReference type="CDD" id="cd03206">
    <property type="entry name" value="GST_C_7"/>
    <property type="match status" value="1"/>
</dbReference>
<organism evidence="4 5">
    <name type="scientific">Amphritea japonica ATCC BAA-1530</name>
    <dbReference type="NCBI Taxonomy" id="1278309"/>
    <lineage>
        <taxon>Bacteria</taxon>
        <taxon>Pseudomonadati</taxon>
        <taxon>Pseudomonadota</taxon>
        <taxon>Gammaproteobacteria</taxon>
        <taxon>Oceanospirillales</taxon>
        <taxon>Oceanospirillaceae</taxon>
        <taxon>Amphritea</taxon>
    </lineage>
</organism>
<dbReference type="InterPro" id="IPR036282">
    <property type="entry name" value="Glutathione-S-Trfase_C_sf"/>
</dbReference>
<dbReference type="RefSeq" id="WP_019620035.1">
    <property type="nucleotide sequence ID" value="NZ_AP014545.1"/>
</dbReference>
<dbReference type="CDD" id="cd03056">
    <property type="entry name" value="GST_N_4"/>
    <property type="match status" value="1"/>
</dbReference>
<dbReference type="AlphaFoldDB" id="A0A7R6P4S3"/>
<protein>
    <submittedName>
        <fullName evidence="4">Glutathione S-transferase</fullName>
        <ecNumber evidence="4">2.5.1.18</ecNumber>
    </submittedName>
</protein>
<dbReference type="GO" id="GO:0004364">
    <property type="term" value="F:glutathione transferase activity"/>
    <property type="evidence" value="ECO:0007669"/>
    <property type="project" value="UniProtKB-EC"/>
</dbReference>
<feature type="domain" description="GST N-terminal" evidence="2">
    <location>
        <begin position="3"/>
        <end position="84"/>
    </location>
</feature>
<dbReference type="InterPro" id="IPR004046">
    <property type="entry name" value="GST_C"/>
</dbReference>
<dbReference type="PANTHER" id="PTHR43969">
    <property type="entry name" value="GLUTATHIONE S TRANSFERASE D10, ISOFORM A-RELATED"/>
    <property type="match status" value="1"/>
</dbReference>
<reference evidence="4 5" key="1">
    <citation type="journal article" date="2008" name="Int. J. Syst. Evol. Microbiol.">
        <title>Amphritea japonica sp. nov. and Amphritea balenae sp. nov., isolated from the sediment adjacent to sperm whale carcasses off Kagoshima, Japan.</title>
        <authorList>
            <person name="Miyazaki M."/>
            <person name="Nogi Y."/>
            <person name="Fujiwara Y."/>
            <person name="Kawato M."/>
            <person name="Nagahama T."/>
            <person name="Kubokawa K."/>
            <person name="Horikoshi K."/>
        </authorList>
    </citation>
    <scope>NUCLEOTIDE SEQUENCE [LARGE SCALE GENOMIC DNA]</scope>
    <source>
        <strain evidence="4 5">ATCC BAA-1530</strain>
    </source>
</reference>
<dbReference type="PROSITE" id="PS50405">
    <property type="entry name" value="GST_CTER"/>
    <property type="match status" value="1"/>
</dbReference>
<dbReference type="EC" id="2.5.1.18" evidence="4"/>